<feature type="region of interest" description="Disordered" evidence="8">
    <location>
        <begin position="405"/>
        <end position="450"/>
    </location>
</feature>
<keyword evidence="2 7" id="KW-0285">Flavoprotein</keyword>
<name>A0A835NAQ4_9ROSI</name>
<dbReference type="EMBL" id="JADGMS010000001">
    <property type="protein sequence ID" value="KAF9689486.1"/>
    <property type="molecule type" value="Genomic_DNA"/>
</dbReference>
<evidence type="ECO:0000256" key="5">
    <source>
        <dbReference type="ARBA" id="ARBA00023002"/>
    </source>
</evidence>
<keyword evidence="5 7" id="KW-0560">Oxidoreductase</keyword>
<organism evidence="9 10">
    <name type="scientific">Salix dunnii</name>
    <dbReference type="NCBI Taxonomy" id="1413687"/>
    <lineage>
        <taxon>Eukaryota</taxon>
        <taxon>Viridiplantae</taxon>
        <taxon>Streptophyta</taxon>
        <taxon>Embryophyta</taxon>
        <taxon>Tracheophyta</taxon>
        <taxon>Spermatophyta</taxon>
        <taxon>Magnoliopsida</taxon>
        <taxon>eudicotyledons</taxon>
        <taxon>Gunneridae</taxon>
        <taxon>Pentapetalae</taxon>
        <taxon>rosids</taxon>
        <taxon>fabids</taxon>
        <taxon>Malpighiales</taxon>
        <taxon>Salicaceae</taxon>
        <taxon>Saliceae</taxon>
        <taxon>Salix</taxon>
    </lineage>
</organism>
<dbReference type="Pfam" id="PF14223">
    <property type="entry name" value="Retrotran_gag_2"/>
    <property type="match status" value="1"/>
</dbReference>
<dbReference type="GO" id="GO:0050660">
    <property type="term" value="F:flavin adenine dinucleotide binding"/>
    <property type="evidence" value="ECO:0007669"/>
    <property type="project" value="InterPro"/>
</dbReference>
<keyword evidence="10" id="KW-1185">Reference proteome</keyword>
<accession>A0A835NAQ4</accession>
<evidence type="ECO:0000256" key="3">
    <source>
        <dbReference type="ARBA" id="ARBA00022827"/>
    </source>
</evidence>
<dbReference type="Gene3D" id="3.50.50.60">
    <property type="entry name" value="FAD/NAD(P)-binding domain"/>
    <property type="match status" value="2"/>
</dbReference>
<evidence type="ECO:0000313" key="9">
    <source>
        <dbReference type="EMBL" id="KAF9689486.1"/>
    </source>
</evidence>
<dbReference type="Proteomes" id="UP000657918">
    <property type="component" value="Unassembled WGS sequence"/>
</dbReference>
<gene>
    <name evidence="9" type="ORF">SADUNF_Sadunf01G0097100</name>
</gene>
<evidence type="ECO:0000256" key="7">
    <source>
        <dbReference type="RuleBase" id="RU361177"/>
    </source>
</evidence>
<dbReference type="SUPFAM" id="SSF51905">
    <property type="entry name" value="FAD/NAD(P)-binding domain"/>
    <property type="match status" value="3"/>
</dbReference>
<keyword evidence="4" id="KW-0521">NADP</keyword>
<dbReference type="InterPro" id="IPR050346">
    <property type="entry name" value="FMO-like"/>
</dbReference>
<dbReference type="FunFam" id="3.50.50.60:FF:000099">
    <property type="entry name" value="Flavin-containing monooxygenase"/>
    <property type="match status" value="1"/>
</dbReference>
<keyword evidence="3 7" id="KW-0274">FAD</keyword>
<evidence type="ECO:0000256" key="1">
    <source>
        <dbReference type="ARBA" id="ARBA00009183"/>
    </source>
</evidence>
<dbReference type="GO" id="GO:0050661">
    <property type="term" value="F:NADP binding"/>
    <property type="evidence" value="ECO:0007669"/>
    <property type="project" value="InterPro"/>
</dbReference>
<evidence type="ECO:0000256" key="2">
    <source>
        <dbReference type="ARBA" id="ARBA00022630"/>
    </source>
</evidence>
<evidence type="ECO:0000256" key="8">
    <source>
        <dbReference type="SAM" id="MobiDB-lite"/>
    </source>
</evidence>
<keyword evidence="6 7" id="KW-0503">Monooxygenase</keyword>
<reference evidence="9 10" key="1">
    <citation type="submission" date="2020-10" db="EMBL/GenBank/DDBJ databases">
        <title>Plant Genome Project.</title>
        <authorList>
            <person name="Zhang R.-G."/>
        </authorList>
    </citation>
    <scope>NUCLEOTIDE SEQUENCE [LARGE SCALE GENOMIC DNA]</scope>
    <source>
        <strain evidence="9">FAFU-HL-1</strain>
        <tissue evidence="9">Leaf</tissue>
    </source>
</reference>
<proteinExistence type="inferred from homology"/>
<feature type="region of interest" description="Disordered" evidence="8">
    <location>
        <begin position="1"/>
        <end position="21"/>
    </location>
</feature>
<evidence type="ECO:0000256" key="4">
    <source>
        <dbReference type="ARBA" id="ARBA00022857"/>
    </source>
</evidence>
<dbReference type="Pfam" id="PF00743">
    <property type="entry name" value="FMO-like"/>
    <property type="match status" value="3"/>
</dbReference>
<dbReference type="OrthoDB" id="66881at2759"/>
<dbReference type="InterPro" id="IPR020946">
    <property type="entry name" value="Flavin_mOase-like"/>
</dbReference>
<dbReference type="GO" id="GO:0004499">
    <property type="term" value="F:N,N-dimethylaniline monooxygenase activity"/>
    <property type="evidence" value="ECO:0007669"/>
    <property type="project" value="InterPro"/>
</dbReference>
<dbReference type="PANTHER" id="PTHR23023">
    <property type="entry name" value="DIMETHYLANILINE MONOOXYGENASE"/>
    <property type="match status" value="1"/>
</dbReference>
<dbReference type="AlphaFoldDB" id="A0A835NAQ4"/>
<feature type="compositionally biased region" description="Low complexity" evidence="8">
    <location>
        <begin position="420"/>
        <end position="432"/>
    </location>
</feature>
<comment type="caution">
    <text evidence="9">The sequence shown here is derived from an EMBL/GenBank/DDBJ whole genome shotgun (WGS) entry which is preliminary data.</text>
</comment>
<feature type="region of interest" description="Disordered" evidence="8">
    <location>
        <begin position="568"/>
        <end position="634"/>
    </location>
</feature>
<feature type="compositionally biased region" description="Polar residues" evidence="8">
    <location>
        <begin position="608"/>
        <end position="624"/>
    </location>
</feature>
<comment type="cofactor">
    <cofactor evidence="7">
        <name>FAD</name>
        <dbReference type="ChEBI" id="CHEBI:57692"/>
    </cofactor>
</comment>
<protein>
    <recommendedName>
        <fullName evidence="7">Flavin-containing monooxygenase</fullName>
        <ecNumber evidence="7">1.-.-.-</ecNumber>
    </recommendedName>
</protein>
<dbReference type="InterPro" id="IPR036188">
    <property type="entry name" value="FAD/NAD-bd_sf"/>
</dbReference>
<evidence type="ECO:0000256" key="6">
    <source>
        <dbReference type="ARBA" id="ARBA00023033"/>
    </source>
</evidence>
<dbReference type="EC" id="1.-.-.-" evidence="7"/>
<sequence length="968" mass="107703">MDGDPADASISQVSRKPNSLPLVTATAPTKHLSMSPPLLPPTISRHVAVIDAGAAGLVAARELRREGHDVVVFERDNQVGGTWVYNPRVEPDRLSLDPSRRIIHSSLYRSLRTNLPREVMGFKDYPFIAKNEKKRDQRRFPGHREVLLYLQDFASEFGIEEIVRFDTEVFHVEHVKDNIGKWIVRSKRKISDDVREAGFGFYVDEEIYDAVVICNGHYTEPRIAQIPGSTNPAPAKTLSDGSSNPAFSTWFKKDNSALSWLYASITEKLVSTVLNLETSKQVWDALQACFSSTSRSRVAFLKRQLQTISQRNRNCLSYIEEAKLFSDQLSAAGKPVDEQDLISYLVSGLKPQFMPFITAFTFATREKELSLDDFQTEILNFETLMEASNLTIPTETNLAFAATHSKSMAPKRTKGPGFANPSRSPNSYSRSPAHMGSFPHKPNTNHPGDNRPTCQICTKKGHMALDCYNRFNFSYQGRVPPSDLATMAAEGNSSHTQHMWYADSGANAHITNNTANLTNSQPYEGEETITVGNGSGKTSSLFRSPQILTPMSLIPAIDLPILEPNIPNIPNPLPSVPSSDPQPDQSTDSPPTPPSQPHPITENPTPPVQNEQTSTRVVTRSMTGHSKPKSFPDFTSLYSTRHPLQVLSSVVTETEPSTYTQAVSSPHWRAAMGSEFDALMVNGTWSLCPRPPGISSWPGKQMHSHNHRTPEGFQDQVAILIGSSASSVDLSREIAGVAKEVHVTSRSVADETFQEQPGFDNMWFHSMIESVHDDGSVVFRNGRVVVADIIIHCTGYKYHFPFLDTNGIVTVDENRVGPLYKHVFPPVLAPWLSFVGLPLKAVPFPLFELQTEWIAGVLSGHIALPSPEEMMEDVKAFYLSLEASNIPKRHTHNLGGSQFEYDNWLASQCGCPGIEEWRKQMFHAAGKSKLLRPETYRDEWDDDDLVLEAYADFIKYTSKSQSNSCISQ</sequence>
<feature type="compositionally biased region" description="Low complexity" evidence="8">
    <location>
        <begin position="576"/>
        <end position="589"/>
    </location>
</feature>
<evidence type="ECO:0000313" key="10">
    <source>
        <dbReference type="Proteomes" id="UP000657918"/>
    </source>
</evidence>
<comment type="similarity">
    <text evidence="1 7">Belongs to the FMO family.</text>
</comment>
<dbReference type="PRINTS" id="PR00419">
    <property type="entry name" value="ADXRDTASE"/>
</dbReference>